<reference evidence="3 4" key="1">
    <citation type="submission" date="2016-04" db="EMBL/GenBank/DDBJ databases">
        <title>Reclassification of Paraburkholderia panaciterrae (Farh et al. 2015) Dobritsa &amp; Samadpour 2016 as a later homotypic synonym of Paraburkholderia ginsengiterrae (Farh et al. 2015) Dobritsa &amp; Samadpour 2016.</title>
        <authorList>
            <person name="Dobritsa A.P."/>
            <person name="Kutumbaka K."/>
            <person name="Samadpour M."/>
        </authorList>
    </citation>
    <scope>NUCLEOTIDE SEQUENCE [LARGE SCALE GENOMIC DNA]</scope>
    <source>
        <strain evidence="1 4">DCY85</strain>
        <strain evidence="2 3">DCY85-1</strain>
    </source>
</reference>
<dbReference type="EMBL" id="LXJZ01000009">
    <property type="protein sequence ID" value="OAJ63729.1"/>
    <property type="molecule type" value="Genomic_DNA"/>
</dbReference>
<evidence type="ECO:0000313" key="4">
    <source>
        <dbReference type="Proteomes" id="UP000078116"/>
    </source>
</evidence>
<keyword evidence="3" id="KW-1185">Reference proteome</keyword>
<dbReference type="EMBL" id="LXKA01000351">
    <property type="protein sequence ID" value="OAJ54213.1"/>
    <property type="molecule type" value="Genomic_DNA"/>
</dbReference>
<name>A0A1A9N1N8_9BURK</name>
<sequence length="80" mass="9237">MQSHATYPARSSHGHNTVMLRFKRVFGESGRRGFAWRFAWKTQVKRAKPRVAAHHAVKPRRALTYTARASRGKHAALNRR</sequence>
<organism evidence="1 4">
    <name type="scientific">Paraburkholderia ginsengiterrae</name>
    <dbReference type="NCBI Taxonomy" id="1462993"/>
    <lineage>
        <taxon>Bacteria</taxon>
        <taxon>Pseudomonadati</taxon>
        <taxon>Pseudomonadota</taxon>
        <taxon>Betaproteobacteria</taxon>
        <taxon>Burkholderiales</taxon>
        <taxon>Burkholderiaceae</taxon>
        <taxon>Paraburkholderia</taxon>
    </lineage>
</organism>
<dbReference type="STRING" id="1462993.A6V36_17055"/>
<dbReference type="AlphaFoldDB" id="A0A1A9N1N8"/>
<proteinExistence type="predicted"/>
<comment type="caution">
    <text evidence="1">The sequence shown here is derived from an EMBL/GenBank/DDBJ whole genome shotgun (WGS) entry which is preliminary data.</text>
</comment>
<evidence type="ECO:0000313" key="2">
    <source>
        <dbReference type="EMBL" id="OAJ63729.1"/>
    </source>
</evidence>
<gene>
    <name evidence="2" type="ORF">A6V36_17055</name>
    <name evidence="1" type="ORF">A6V37_34720</name>
</gene>
<accession>A0A1A9N1N8</accession>
<dbReference type="Proteomes" id="UP000078116">
    <property type="component" value="Unassembled WGS sequence"/>
</dbReference>
<evidence type="ECO:0000313" key="3">
    <source>
        <dbReference type="Proteomes" id="UP000077961"/>
    </source>
</evidence>
<protein>
    <submittedName>
        <fullName evidence="1">Uncharacterized protein</fullName>
    </submittedName>
</protein>
<dbReference type="Proteomes" id="UP000077961">
    <property type="component" value="Unassembled WGS sequence"/>
</dbReference>
<evidence type="ECO:0000313" key="1">
    <source>
        <dbReference type="EMBL" id="OAJ54213.1"/>
    </source>
</evidence>